<reference evidence="2 3" key="1">
    <citation type="submission" date="2022-08" db="EMBL/GenBank/DDBJ databases">
        <title>Myroides zhujiangensis sp. nov., a novel bacterium isolated from sediment in the Pearl River Estuary.</title>
        <authorList>
            <person name="Cui L."/>
        </authorList>
    </citation>
    <scope>NUCLEOTIDE SEQUENCE [LARGE SCALE GENOMIC DNA]</scope>
    <source>
        <strain evidence="2 3">SCSIO 72103</strain>
    </source>
</reference>
<name>A0ABY5NPM5_9FLAO</name>
<dbReference type="RefSeq" id="WP_257498381.1">
    <property type="nucleotide sequence ID" value="NZ_CP102382.1"/>
</dbReference>
<evidence type="ECO:0000313" key="3">
    <source>
        <dbReference type="Proteomes" id="UP001317001"/>
    </source>
</evidence>
<accession>A0ABY5NPM5</accession>
<feature type="signal peptide" evidence="1">
    <location>
        <begin position="1"/>
        <end position="23"/>
    </location>
</feature>
<gene>
    <name evidence="2" type="ORF">NPX36_08885</name>
</gene>
<feature type="chain" id="PRO_5047312227" evidence="1">
    <location>
        <begin position="24"/>
        <end position="424"/>
    </location>
</feature>
<protein>
    <submittedName>
        <fullName evidence="2">Energy transducer TonB</fullName>
    </submittedName>
</protein>
<dbReference type="EMBL" id="CP102382">
    <property type="protein sequence ID" value="UUV20480.1"/>
    <property type="molecule type" value="Genomic_DNA"/>
</dbReference>
<sequence>MNKLKNKFLLAVALFLTTNIAFSQTKNVDTLQLVISKGLKVFIQKVEITEYNSYFYNEVKLNNGSYKINNKSQEADFIVENNLISGTVTTFENFKKGQHKEGDNFKTEYKLSKSLVTEYTVFADDKLFVKAYRKDNQIFVKEFYKTGEVENESQLSVAPDKTYGLSITKSYDKDGKIYQINDEITETITEFYENGNKKRVMGKTETIYYNKNEIITRKTNFKTKPFYDDEFVNGKLHSRSYKNDQNEEVKEYFKNERKEKKEITKIINGEKITFVYDKLGKLIDKYPYFIQDLKTSGIVPGQKAIVTAEQLPNPPSVATEKLTEPETIPANFAGGYKAYHQYIIDQFDTSVTETEGLVKFELDLTIDIDGTVSLENQNQKIYSDKYLSDEMKRVLKKSPKWNPATQNGIPVKSSVKFPLRINIQ</sequence>
<dbReference type="Proteomes" id="UP001317001">
    <property type="component" value="Chromosome"/>
</dbReference>
<proteinExistence type="predicted"/>
<evidence type="ECO:0000313" key="2">
    <source>
        <dbReference type="EMBL" id="UUV20480.1"/>
    </source>
</evidence>
<keyword evidence="1" id="KW-0732">Signal</keyword>
<organism evidence="2 3">
    <name type="scientific">Paenimyroides aestuarii</name>
    <dbReference type="NCBI Taxonomy" id="2968490"/>
    <lineage>
        <taxon>Bacteria</taxon>
        <taxon>Pseudomonadati</taxon>
        <taxon>Bacteroidota</taxon>
        <taxon>Flavobacteriia</taxon>
        <taxon>Flavobacteriales</taxon>
        <taxon>Flavobacteriaceae</taxon>
        <taxon>Paenimyroides</taxon>
    </lineage>
</organism>
<keyword evidence="3" id="KW-1185">Reference proteome</keyword>
<evidence type="ECO:0000256" key="1">
    <source>
        <dbReference type="SAM" id="SignalP"/>
    </source>
</evidence>